<evidence type="ECO:0000256" key="2">
    <source>
        <dbReference type="ARBA" id="ARBA00022840"/>
    </source>
</evidence>
<feature type="non-terminal residue" evidence="6">
    <location>
        <position position="232"/>
    </location>
</feature>
<feature type="domain" description="Wall-associated receptor kinase C-terminal" evidence="5">
    <location>
        <begin position="165"/>
        <end position="230"/>
    </location>
</feature>
<keyword evidence="4" id="KW-0732">Signal</keyword>
<evidence type="ECO:0000259" key="5">
    <source>
        <dbReference type="Pfam" id="PF14380"/>
    </source>
</evidence>
<keyword evidence="7" id="KW-1185">Reference proteome</keyword>
<feature type="signal peptide" evidence="4">
    <location>
        <begin position="1"/>
        <end position="18"/>
    </location>
</feature>
<organism evidence="6 7">
    <name type="scientific">Erythranthe guttata</name>
    <name type="common">Yellow monkey flower</name>
    <name type="synonym">Mimulus guttatus</name>
    <dbReference type="NCBI Taxonomy" id="4155"/>
    <lineage>
        <taxon>Eukaryota</taxon>
        <taxon>Viridiplantae</taxon>
        <taxon>Streptophyta</taxon>
        <taxon>Embryophyta</taxon>
        <taxon>Tracheophyta</taxon>
        <taxon>Spermatophyta</taxon>
        <taxon>Magnoliopsida</taxon>
        <taxon>eudicotyledons</taxon>
        <taxon>Gunneridae</taxon>
        <taxon>Pentapetalae</taxon>
        <taxon>asterids</taxon>
        <taxon>lamiids</taxon>
        <taxon>Lamiales</taxon>
        <taxon>Phrymaceae</taxon>
        <taxon>Erythranthe</taxon>
    </lineage>
</organism>
<gene>
    <name evidence="6" type="ORF">MIMGU_mgv1a0215071mg</name>
</gene>
<accession>A0A022RL97</accession>
<dbReference type="Proteomes" id="UP000030748">
    <property type="component" value="Unassembled WGS sequence"/>
</dbReference>
<dbReference type="GO" id="GO:0005524">
    <property type="term" value="F:ATP binding"/>
    <property type="evidence" value="ECO:0007669"/>
    <property type="project" value="UniProtKB-KW"/>
</dbReference>
<name>A0A022RL97_ERYGU</name>
<dbReference type="AlphaFoldDB" id="A0A022RL97"/>
<feature type="chain" id="PRO_5001505203" description="Wall-associated receptor kinase C-terminal domain-containing protein" evidence="4">
    <location>
        <begin position="19"/>
        <end position="232"/>
    </location>
</feature>
<evidence type="ECO:0000256" key="3">
    <source>
        <dbReference type="ARBA" id="ARBA00023180"/>
    </source>
</evidence>
<proteinExistence type="predicted"/>
<dbReference type="STRING" id="4155.A0A022RL97"/>
<keyword evidence="3" id="KW-0325">Glycoprotein</keyword>
<protein>
    <recommendedName>
        <fullName evidence="5">Wall-associated receptor kinase C-terminal domain-containing protein</fullName>
    </recommendedName>
</protein>
<dbReference type="InterPro" id="IPR032872">
    <property type="entry name" value="WAK_assoc_C"/>
</dbReference>
<evidence type="ECO:0000313" key="7">
    <source>
        <dbReference type="Proteomes" id="UP000030748"/>
    </source>
</evidence>
<evidence type="ECO:0000313" key="6">
    <source>
        <dbReference type="EMBL" id="EYU40784.1"/>
    </source>
</evidence>
<dbReference type="PANTHER" id="PTHR46008:SF2">
    <property type="entry name" value="LEAF RUST 10 DISEASE-RESISTANCE LOCUS RECEPTOR-LIKE PROTEIN KINASE-LIKE 1.4"/>
    <property type="match status" value="1"/>
</dbReference>
<dbReference type="PANTHER" id="PTHR46008">
    <property type="entry name" value="LEAF RUST 10 DISEASE-RESISTANCE LOCUS RECEPTOR-LIKE PROTEIN KINASE-LIKE 1.4"/>
    <property type="match status" value="1"/>
</dbReference>
<dbReference type="EMBL" id="KI630377">
    <property type="protein sequence ID" value="EYU40784.1"/>
    <property type="molecule type" value="Genomic_DNA"/>
</dbReference>
<keyword evidence="1" id="KW-0547">Nucleotide-binding</keyword>
<dbReference type="Pfam" id="PF14380">
    <property type="entry name" value="WAK_assoc"/>
    <property type="match status" value="1"/>
</dbReference>
<sequence length="232" mass="26241">MSFIVFLLFFFLFHSSIIISVVSKCSKSFECGRLGYLEFPLSNSRGCGLFTVHGCDSVNPTIQLEPGGQEYSILNISTNKFLVKDHSLQSLLDTNSCFSFINLTLPKYPSISFSFSPNLTMFECFNETYKSERGRYFENYLNYTCSLIALYYSFPTANVAPPVPNGDGLPSQCHVIQLPVKSNYDQQSPENVFDLFTSEYTLEWNLSEQCSECQRGGGQCLTNDIGEFECKR</sequence>
<evidence type="ECO:0000256" key="4">
    <source>
        <dbReference type="SAM" id="SignalP"/>
    </source>
</evidence>
<reference evidence="6 7" key="1">
    <citation type="journal article" date="2013" name="Proc. Natl. Acad. Sci. U.S.A.">
        <title>Fine-scale variation in meiotic recombination in Mimulus inferred from population shotgun sequencing.</title>
        <authorList>
            <person name="Hellsten U."/>
            <person name="Wright K.M."/>
            <person name="Jenkins J."/>
            <person name="Shu S."/>
            <person name="Yuan Y."/>
            <person name="Wessler S.R."/>
            <person name="Schmutz J."/>
            <person name="Willis J.H."/>
            <person name="Rokhsar D.S."/>
        </authorList>
    </citation>
    <scope>NUCLEOTIDE SEQUENCE [LARGE SCALE GENOMIC DNA]</scope>
    <source>
        <strain evidence="7">cv. DUN x IM62</strain>
    </source>
</reference>
<keyword evidence="2" id="KW-0067">ATP-binding</keyword>
<evidence type="ECO:0000256" key="1">
    <source>
        <dbReference type="ARBA" id="ARBA00022741"/>
    </source>
</evidence>